<dbReference type="AlphaFoldDB" id="A0A2R7Z222"/>
<protein>
    <submittedName>
        <fullName evidence="2">Uncharacterized protein</fullName>
    </submittedName>
</protein>
<feature type="transmembrane region" description="Helical" evidence="1">
    <location>
        <begin position="65"/>
        <end position="87"/>
    </location>
</feature>
<sequence length="93" mass="9734">MRALFVVASGLFGVLAVLCLVKVATVVPDQPAIVRWLSAGLGFAFIAVFWEVARRRYVAKGSLEADPVLAGLSLAAVGVVVVMMLVFRATASG</sequence>
<evidence type="ECO:0000313" key="3">
    <source>
        <dbReference type="Proteomes" id="UP000244867"/>
    </source>
</evidence>
<accession>A0A2R7Z222</accession>
<dbReference type="EMBL" id="PYXZ01000001">
    <property type="protein sequence ID" value="PUA82652.1"/>
    <property type="molecule type" value="Genomic_DNA"/>
</dbReference>
<proteinExistence type="predicted"/>
<feature type="transmembrane region" description="Helical" evidence="1">
    <location>
        <begin position="33"/>
        <end position="53"/>
    </location>
</feature>
<keyword evidence="1" id="KW-1133">Transmembrane helix</keyword>
<dbReference type="RefSeq" id="WP_108342838.1">
    <property type="nucleotide sequence ID" value="NZ_PYXZ01000001.1"/>
</dbReference>
<evidence type="ECO:0000313" key="2">
    <source>
        <dbReference type="EMBL" id="PUA82652.1"/>
    </source>
</evidence>
<organism evidence="2 3">
    <name type="scientific">Nocardioides currus</name>
    <dbReference type="NCBI Taxonomy" id="2133958"/>
    <lineage>
        <taxon>Bacteria</taxon>
        <taxon>Bacillati</taxon>
        <taxon>Actinomycetota</taxon>
        <taxon>Actinomycetes</taxon>
        <taxon>Propionibacteriales</taxon>
        <taxon>Nocardioidaceae</taxon>
        <taxon>Nocardioides</taxon>
    </lineage>
</organism>
<reference evidence="2 3" key="1">
    <citation type="submission" date="2018-03" db="EMBL/GenBank/DDBJ databases">
        <authorList>
            <person name="Keele B.F."/>
        </authorList>
    </citation>
    <scope>NUCLEOTIDE SEQUENCE [LARGE SCALE GENOMIC DNA]</scope>
    <source>
        <strain evidence="2 3">IB-3</strain>
    </source>
</reference>
<name>A0A2R7Z222_9ACTN</name>
<keyword evidence="3" id="KW-1185">Reference proteome</keyword>
<dbReference type="Proteomes" id="UP000244867">
    <property type="component" value="Unassembled WGS sequence"/>
</dbReference>
<evidence type="ECO:0000256" key="1">
    <source>
        <dbReference type="SAM" id="Phobius"/>
    </source>
</evidence>
<keyword evidence="1" id="KW-0812">Transmembrane</keyword>
<comment type="caution">
    <text evidence="2">The sequence shown here is derived from an EMBL/GenBank/DDBJ whole genome shotgun (WGS) entry which is preliminary data.</text>
</comment>
<keyword evidence="1" id="KW-0472">Membrane</keyword>
<gene>
    <name evidence="2" type="ORF">C7S10_02670</name>
</gene>